<protein>
    <recommendedName>
        <fullName evidence="3">FXSXX-COOH protein</fullName>
    </recommendedName>
</protein>
<name>A0ABN1V990_9PSEU</name>
<organism evidence="1 2">
    <name type="scientific">Prauserella alba</name>
    <dbReference type="NCBI Taxonomy" id="176898"/>
    <lineage>
        <taxon>Bacteria</taxon>
        <taxon>Bacillati</taxon>
        <taxon>Actinomycetota</taxon>
        <taxon>Actinomycetes</taxon>
        <taxon>Pseudonocardiales</taxon>
        <taxon>Pseudonocardiaceae</taxon>
        <taxon>Prauserella</taxon>
    </lineage>
</organism>
<accession>A0ABN1V990</accession>
<reference evidence="1 2" key="1">
    <citation type="journal article" date="2019" name="Int. J. Syst. Evol. Microbiol.">
        <title>The Global Catalogue of Microorganisms (GCM) 10K type strain sequencing project: providing services to taxonomists for standard genome sequencing and annotation.</title>
        <authorList>
            <consortium name="The Broad Institute Genomics Platform"/>
            <consortium name="The Broad Institute Genome Sequencing Center for Infectious Disease"/>
            <person name="Wu L."/>
            <person name="Ma J."/>
        </authorList>
    </citation>
    <scope>NUCLEOTIDE SEQUENCE [LARGE SCALE GENOMIC DNA]</scope>
    <source>
        <strain evidence="1 2">JCM 13022</strain>
    </source>
</reference>
<dbReference type="Proteomes" id="UP001500467">
    <property type="component" value="Unassembled WGS sequence"/>
</dbReference>
<evidence type="ECO:0000313" key="2">
    <source>
        <dbReference type="Proteomes" id="UP001500467"/>
    </source>
</evidence>
<gene>
    <name evidence="1" type="ORF">GCM10009675_11640</name>
</gene>
<evidence type="ECO:0008006" key="3">
    <source>
        <dbReference type="Google" id="ProtNLM"/>
    </source>
</evidence>
<comment type="caution">
    <text evidence="1">The sequence shown here is derived from an EMBL/GenBank/DDBJ whole genome shotgun (WGS) entry which is preliminary data.</text>
</comment>
<proteinExistence type="predicted"/>
<evidence type="ECO:0000313" key="1">
    <source>
        <dbReference type="EMBL" id="GAA1197882.1"/>
    </source>
</evidence>
<keyword evidence="2" id="KW-1185">Reference proteome</keyword>
<sequence>MTSSEPETASHGKSLAVLHSQEPVLRFPEPVSSSLAVSVPAEIAAACYSDVDALAQSLLRDGDDGRTLDQLRADVPADLLLGRGPGTAAPEAAAMLSVHVPVDAALSISDEGASWTVAGLSRHRPPARS</sequence>
<dbReference type="EMBL" id="BAAALM010000005">
    <property type="protein sequence ID" value="GAA1197882.1"/>
    <property type="molecule type" value="Genomic_DNA"/>
</dbReference>